<gene>
    <name evidence="2" type="ORF">DQG23_06595</name>
</gene>
<dbReference type="Gene3D" id="3.30.1330.40">
    <property type="entry name" value="RutC-like"/>
    <property type="match status" value="1"/>
</dbReference>
<evidence type="ECO:0008006" key="4">
    <source>
        <dbReference type="Google" id="ProtNLM"/>
    </source>
</evidence>
<keyword evidence="3" id="KW-1185">Reference proteome</keyword>
<dbReference type="PANTHER" id="PTHR11803:SF58">
    <property type="entry name" value="PROTEIN HMF1-RELATED"/>
    <property type="match status" value="1"/>
</dbReference>
<comment type="caution">
    <text evidence="2">The sequence shown here is derived from an EMBL/GenBank/DDBJ whole genome shotgun (WGS) entry which is preliminary data.</text>
</comment>
<dbReference type="SUPFAM" id="SSF55298">
    <property type="entry name" value="YjgF-like"/>
    <property type="match status" value="1"/>
</dbReference>
<name>A0A329MS22_9BACL</name>
<dbReference type="AlphaFoldDB" id="A0A329MS22"/>
<sequence>MRKAVFTDGASKGDGPYSQGVISGGFVFVSGQGPLDPKTGEILGETIEEQAKLTMDNIKGIVEAAGSSMDDVVKITVYLERMSDFAAFNRVYKTYFDEPFPARTCVQAGLDDILVEIDAVAKIPDEA</sequence>
<dbReference type="NCBIfam" id="TIGR00004">
    <property type="entry name" value="Rid family detoxifying hydrolase"/>
    <property type="match status" value="1"/>
</dbReference>
<dbReference type="PANTHER" id="PTHR11803">
    <property type="entry name" value="2-IMINOBUTANOATE/2-IMINOPROPANOATE DEAMINASE RIDA"/>
    <property type="match status" value="1"/>
</dbReference>
<dbReference type="InterPro" id="IPR006056">
    <property type="entry name" value="RidA"/>
</dbReference>
<dbReference type="GO" id="GO:0019239">
    <property type="term" value="F:deaminase activity"/>
    <property type="evidence" value="ECO:0007669"/>
    <property type="project" value="TreeGrafter"/>
</dbReference>
<dbReference type="OrthoDB" id="9803101at2"/>
<comment type="similarity">
    <text evidence="1">Belongs to the RutC family.</text>
</comment>
<evidence type="ECO:0000313" key="2">
    <source>
        <dbReference type="EMBL" id="RAV22594.1"/>
    </source>
</evidence>
<dbReference type="GO" id="GO:0005829">
    <property type="term" value="C:cytosol"/>
    <property type="evidence" value="ECO:0007669"/>
    <property type="project" value="TreeGrafter"/>
</dbReference>
<reference evidence="2 3" key="1">
    <citation type="journal article" date="2009" name="Int. J. Syst. Evol. Microbiol.">
        <title>Paenibacillus contaminans sp. nov., isolated from a contaminated laboratory plate.</title>
        <authorList>
            <person name="Chou J.H."/>
            <person name="Lee J.H."/>
            <person name="Lin M.C."/>
            <person name="Chang P.S."/>
            <person name="Arun A.B."/>
            <person name="Young C.C."/>
            <person name="Chen W.M."/>
        </authorList>
    </citation>
    <scope>NUCLEOTIDE SEQUENCE [LARGE SCALE GENOMIC DNA]</scope>
    <source>
        <strain evidence="2 3">CKOBP-6</strain>
    </source>
</reference>
<protein>
    <recommendedName>
        <fullName evidence="4">RidA family protein</fullName>
    </recommendedName>
</protein>
<dbReference type="FunFam" id="3.30.1330.40:FF:000001">
    <property type="entry name" value="L-PSP family endoribonuclease"/>
    <property type="match status" value="1"/>
</dbReference>
<dbReference type="RefSeq" id="WP_113030000.1">
    <property type="nucleotide sequence ID" value="NZ_QMFB01000002.1"/>
</dbReference>
<dbReference type="InterPro" id="IPR035959">
    <property type="entry name" value="RutC-like_sf"/>
</dbReference>
<organism evidence="2 3">
    <name type="scientific">Paenibacillus contaminans</name>
    <dbReference type="NCBI Taxonomy" id="450362"/>
    <lineage>
        <taxon>Bacteria</taxon>
        <taxon>Bacillati</taxon>
        <taxon>Bacillota</taxon>
        <taxon>Bacilli</taxon>
        <taxon>Bacillales</taxon>
        <taxon>Paenibacillaceae</taxon>
        <taxon>Paenibacillus</taxon>
    </lineage>
</organism>
<dbReference type="CDD" id="cd00448">
    <property type="entry name" value="YjgF_YER057c_UK114_family"/>
    <property type="match status" value="1"/>
</dbReference>
<evidence type="ECO:0000256" key="1">
    <source>
        <dbReference type="ARBA" id="ARBA00010552"/>
    </source>
</evidence>
<evidence type="ECO:0000313" key="3">
    <source>
        <dbReference type="Proteomes" id="UP000250369"/>
    </source>
</evidence>
<dbReference type="Proteomes" id="UP000250369">
    <property type="component" value="Unassembled WGS sequence"/>
</dbReference>
<accession>A0A329MS22</accession>
<dbReference type="Pfam" id="PF01042">
    <property type="entry name" value="Ribonuc_L-PSP"/>
    <property type="match status" value="1"/>
</dbReference>
<proteinExistence type="inferred from homology"/>
<dbReference type="InterPro" id="IPR006175">
    <property type="entry name" value="YjgF/YER057c/UK114"/>
</dbReference>
<dbReference type="EMBL" id="QMFB01000002">
    <property type="protein sequence ID" value="RAV22594.1"/>
    <property type="molecule type" value="Genomic_DNA"/>
</dbReference>